<dbReference type="RefSeq" id="WP_094451504.1">
    <property type="nucleotide sequence ID" value="NZ_NMVI01000025.1"/>
</dbReference>
<accession>A0A255E263</accession>
<dbReference type="GO" id="GO:0016757">
    <property type="term" value="F:glycosyltransferase activity"/>
    <property type="evidence" value="ECO:0007669"/>
    <property type="project" value="UniProtKB-KW"/>
</dbReference>
<name>A0A255E263_9ACTN</name>
<evidence type="ECO:0000256" key="1">
    <source>
        <dbReference type="ARBA" id="ARBA00008007"/>
    </source>
</evidence>
<dbReference type="OrthoDB" id="5244859at2"/>
<keyword evidence="3" id="KW-0808">Transferase</keyword>
<dbReference type="CDD" id="cd06223">
    <property type="entry name" value="PRTases_typeI"/>
    <property type="match status" value="1"/>
</dbReference>
<dbReference type="Proteomes" id="UP000216300">
    <property type="component" value="Unassembled WGS sequence"/>
</dbReference>
<dbReference type="AlphaFoldDB" id="A0A255E263"/>
<comment type="caution">
    <text evidence="3">The sequence shown here is derived from an EMBL/GenBank/DDBJ whole genome shotgun (WGS) entry which is preliminary data.</text>
</comment>
<keyword evidence="3" id="KW-0328">Glycosyltransferase</keyword>
<dbReference type="InterPro" id="IPR029057">
    <property type="entry name" value="PRTase-like"/>
</dbReference>
<dbReference type="SUPFAM" id="SSF53271">
    <property type="entry name" value="PRTase-like"/>
    <property type="match status" value="1"/>
</dbReference>
<evidence type="ECO:0000313" key="4">
    <source>
        <dbReference type="EMBL" id="OYN90880.1"/>
    </source>
</evidence>
<evidence type="ECO:0000313" key="5">
    <source>
        <dbReference type="Proteomes" id="UP000216300"/>
    </source>
</evidence>
<dbReference type="EMBL" id="NMVI01000025">
    <property type="protein sequence ID" value="OYN85400.1"/>
    <property type="molecule type" value="Genomic_DNA"/>
</dbReference>
<dbReference type="Gene3D" id="3.40.50.2020">
    <property type="match status" value="1"/>
</dbReference>
<sequence>MRLIDAAADLLLGASCPGCEHPGWGLCQACRAHLEHHRINRHRPDPCPDRFPDTWAAAEYDVVLQRLLRQYKERGAWQLQRRLGACLARSVGALLLETAAGDAAGARVVLVPAPSADAAVRERGLDATAVLARSAAAQLGRIGVRMQVRQLLRQGSLVADQSGLDAQQRAANLAGGLRLRGSVPTGAGAILVDDLVTTGATLVEMRRVVEAAGMHVLGAAVVAATQRRS</sequence>
<dbReference type="Proteomes" id="UP000216533">
    <property type="component" value="Unassembled WGS sequence"/>
</dbReference>
<evidence type="ECO:0000313" key="3">
    <source>
        <dbReference type="EMBL" id="OYN85400.1"/>
    </source>
</evidence>
<dbReference type="PANTHER" id="PTHR47505:SF1">
    <property type="entry name" value="DNA UTILIZATION PROTEIN YHGH"/>
    <property type="match status" value="1"/>
</dbReference>
<dbReference type="Pfam" id="PF00156">
    <property type="entry name" value="Pribosyltran"/>
    <property type="match status" value="1"/>
</dbReference>
<feature type="domain" description="Phosphoribosyltransferase" evidence="2">
    <location>
        <begin position="169"/>
        <end position="225"/>
    </location>
</feature>
<proteinExistence type="inferred from homology"/>
<dbReference type="PANTHER" id="PTHR47505">
    <property type="entry name" value="DNA UTILIZATION PROTEIN YHGH"/>
    <property type="match status" value="1"/>
</dbReference>
<evidence type="ECO:0000259" key="2">
    <source>
        <dbReference type="Pfam" id="PF00156"/>
    </source>
</evidence>
<accession>A0A255EI02</accession>
<protein>
    <submittedName>
        <fullName evidence="3">Phosphoribosyltransferase</fullName>
    </submittedName>
</protein>
<evidence type="ECO:0000313" key="6">
    <source>
        <dbReference type="Proteomes" id="UP000216533"/>
    </source>
</evidence>
<dbReference type="InterPro" id="IPR000836">
    <property type="entry name" value="PRTase_dom"/>
</dbReference>
<comment type="similarity">
    <text evidence="1">Belongs to the ComF/GntX family.</text>
</comment>
<dbReference type="InterPro" id="IPR051910">
    <property type="entry name" value="ComF/GntX_DNA_util-trans"/>
</dbReference>
<gene>
    <name evidence="4" type="ORF">CGZ91_05170</name>
    <name evidence="3" type="ORF">CGZ92_11495</name>
</gene>
<dbReference type="EMBL" id="NMVJ01000006">
    <property type="protein sequence ID" value="OYN90880.1"/>
    <property type="molecule type" value="Genomic_DNA"/>
</dbReference>
<reference evidence="5 6" key="1">
    <citation type="submission" date="2017-07" db="EMBL/GenBank/DDBJ databases">
        <title>Draft whole genome sequences of clinical Proprionibacteriaceae strains.</title>
        <authorList>
            <person name="Bernier A.-M."/>
            <person name="Bernard K."/>
            <person name="Domingo M.-C."/>
        </authorList>
    </citation>
    <scope>NUCLEOTIDE SEQUENCE [LARGE SCALE GENOMIC DNA]</scope>
    <source>
        <strain evidence="4 5">NML 150081</strain>
        <strain evidence="3 6">NML 160184</strain>
    </source>
</reference>
<keyword evidence="5" id="KW-1185">Reference proteome</keyword>
<organism evidence="3 6">
    <name type="scientific">Parenemella sanctibonifatiensis</name>
    <dbReference type="NCBI Taxonomy" id="2016505"/>
    <lineage>
        <taxon>Bacteria</taxon>
        <taxon>Bacillati</taxon>
        <taxon>Actinomycetota</taxon>
        <taxon>Actinomycetes</taxon>
        <taxon>Propionibacteriales</taxon>
        <taxon>Propionibacteriaceae</taxon>
        <taxon>Parenemella</taxon>
    </lineage>
</organism>